<evidence type="ECO:0000313" key="1">
    <source>
        <dbReference type="EMBL" id="GAH87197.1"/>
    </source>
</evidence>
<reference evidence="1" key="1">
    <citation type="journal article" date="2014" name="Front. Microbiol.">
        <title>High frequency of phylogenetically diverse reductive dehalogenase-homologous genes in deep subseafloor sedimentary metagenomes.</title>
        <authorList>
            <person name="Kawai M."/>
            <person name="Futagami T."/>
            <person name="Toyoda A."/>
            <person name="Takaki Y."/>
            <person name="Nishi S."/>
            <person name="Hori S."/>
            <person name="Arai W."/>
            <person name="Tsubouchi T."/>
            <person name="Morono Y."/>
            <person name="Uchiyama I."/>
            <person name="Ito T."/>
            <person name="Fujiyama A."/>
            <person name="Inagaki F."/>
            <person name="Takami H."/>
        </authorList>
    </citation>
    <scope>NUCLEOTIDE SEQUENCE</scope>
    <source>
        <strain evidence="1">Expedition CK06-06</strain>
    </source>
</reference>
<gene>
    <name evidence="1" type="ORF">S03H2_63738</name>
</gene>
<dbReference type="InterPro" id="IPR036866">
    <property type="entry name" value="RibonucZ/Hydroxyglut_hydro"/>
</dbReference>
<proteinExistence type="predicted"/>
<comment type="caution">
    <text evidence="1">The sequence shown here is derived from an EMBL/GenBank/DDBJ whole genome shotgun (WGS) entry which is preliminary data.</text>
</comment>
<accession>X1IZP9</accession>
<name>X1IZP9_9ZZZZ</name>
<protein>
    <submittedName>
        <fullName evidence="1">Uncharacterized protein</fullName>
    </submittedName>
</protein>
<dbReference type="EMBL" id="BARU01041328">
    <property type="protein sequence ID" value="GAH87197.1"/>
    <property type="molecule type" value="Genomic_DNA"/>
</dbReference>
<feature type="non-terminal residue" evidence="1">
    <location>
        <position position="1"/>
    </location>
</feature>
<dbReference type="Gene3D" id="3.60.15.10">
    <property type="entry name" value="Ribonuclease Z/Hydroxyacylglutathione hydrolase-like"/>
    <property type="match status" value="1"/>
</dbReference>
<sequence>AERKILLGGDATKKSLEDIIEYYDEGYLESDVLFAPNHGSPNHISEEILDVINPDLTVVSVAEGVDYARELYSGYGRVLSTKYYGNIGVKIKDTGKIIFTTQFQNYSDGWYRL</sequence>
<dbReference type="AlphaFoldDB" id="X1IZP9"/>
<organism evidence="1">
    <name type="scientific">marine sediment metagenome</name>
    <dbReference type="NCBI Taxonomy" id="412755"/>
    <lineage>
        <taxon>unclassified sequences</taxon>
        <taxon>metagenomes</taxon>
        <taxon>ecological metagenomes</taxon>
    </lineage>
</organism>